<dbReference type="Proteomes" id="UP000236736">
    <property type="component" value="Unassembled WGS sequence"/>
</dbReference>
<reference evidence="2" key="1">
    <citation type="submission" date="2016-10" db="EMBL/GenBank/DDBJ databases">
        <authorList>
            <person name="Varghese N."/>
            <person name="Submissions S."/>
        </authorList>
    </citation>
    <scope>NUCLEOTIDE SEQUENCE [LARGE SCALE GENOMIC DNA]</scope>
    <source>
        <strain evidence="2">DSM 17298</strain>
    </source>
</reference>
<evidence type="ECO:0000313" key="2">
    <source>
        <dbReference type="Proteomes" id="UP000236736"/>
    </source>
</evidence>
<sequence>MSSHHFVKEQQEPAVFILDTEGLAFDIISPLLEWVPTVLVWQECLETVLSWGIKIDVILATEAYQKENLQLLEEQYPVKFLTAAPENPLDEGLQYLLATKHPAAHLVGVSHLRCMDLEEKLDLFDLTIMDAGWKYYPVKSGKFKKWFAESTIQLLGQEGMPVEISNENGKLMLPLVYLTQLEVPEGITEIVGNGIFWVGEEVNSESWSEKFEGVKPKSKDLGFFIKKIVVSLDF</sequence>
<evidence type="ECO:0008006" key="3">
    <source>
        <dbReference type="Google" id="ProtNLM"/>
    </source>
</evidence>
<organism evidence="1 2">
    <name type="scientific">Algoriphagus boritolerans DSM 17298 = JCM 18970</name>
    <dbReference type="NCBI Taxonomy" id="1120964"/>
    <lineage>
        <taxon>Bacteria</taxon>
        <taxon>Pseudomonadati</taxon>
        <taxon>Bacteroidota</taxon>
        <taxon>Cytophagia</taxon>
        <taxon>Cytophagales</taxon>
        <taxon>Cyclobacteriaceae</taxon>
        <taxon>Algoriphagus</taxon>
    </lineage>
</organism>
<dbReference type="RefSeq" id="WP_200820582.1">
    <property type="nucleotide sequence ID" value="NZ_FNVR01000015.1"/>
</dbReference>
<name>A0A1H5XRI2_9BACT</name>
<dbReference type="EMBL" id="FNVR01000015">
    <property type="protein sequence ID" value="SEG14125.1"/>
    <property type="molecule type" value="Genomic_DNA"/>
</dbReference>
<keyword evidence="2" id="KW-1185">Reference proteome</keyword>
<gene>
    <name evidence="1" type="ORF">SAMN03080598_02623</name>
</gene>
<dbReference type="STRING" id="1120964.GCA_001313265_05379"/>
<proteinExistence type="predicted"/>
<dbReference type="AlphaFoldDB" id="A0A1H5XRI2"/>
<accession>A0A1H5XRI2</accession>
<evidence type="ECO:0000313" key="1">
    <source>
        <dbReference type="EMBL" id="SEG14125.1"/>
    </source>
</evidence>
<protein>
    <recommendedName>
        <fullName evidence="3">Thiamine pyrophosphokinase</fullName>
    </recommendedName>
</protein>